<dbReference type="Proteomes" id="UP000072189">
    <property type="component" value="Unassembled WGS sequence"/>
</dbReference>
<dbReference type="PATRIC" id="fig|2033.7.peg.3680"/>
<name>A0A147F4M8_MICTE</name>
<protein>
    <submittedName>
        <fullName evidence="1">Uncharacterized protein</fullName>
    </submittedName>
</protein>
<sequence>MFYELYYSDSMTGNRLDSSVVRSPRVNDFGLTPGGNLIYQLADLHLVSLADKQALVSALGPASETQTQGGTNS</sequence>
<evidence type="ECO:0000313" key="2">
    <source>
        <dbReference type="Proteomes" id="UP000072189"/>
    </source>
</evidence>
<dbReference type="EMBL" id="LDRV01000093">
    <property type="protein sequence ID" value="KTS09052.1"/>
    <property type="molecule type" value="Genomic_DNA"/>
</dbReference>
<evidence type="ECO:0000313" key="1">
    <source>
        <dbReference type="EMBL" id="KTS09052.1"/>
    </source>
</evidence>
<comment type="caution">
    <text evidence="1">The sequence shown here is derived from an EMBL/GenBank/DDBJ whole genome shotgun (WGS) entry which is preliminary data.</text>
</comment>
<organism evidence="1 2">
    <name type="scientific">Microbacterium testaceum</name>
    <name type="common">Aureobacterium testaceum</name>
    <name type="synonym">Brevibacterium testaceum</name>
    <dbReference type="NCBI Taxonomy" id="2033"/>
    <lineage>
        <taxon>Bacteria</taxon>
        <taxon>Bacillati</taxon>
        <taxon>Actinomycetota</taxon>
        <taxon>Actinomycetes</taxon>
        <taxon>Micrococcales</taxon>
        <taxon>Microbacteriaceae</taxon>
        <taxon>Microbacterium</taxon>
    </lineage>
</organism>
<proteinExistence type="predicted"/>
<gene>
    <name evidence="1" type="ORF">RSA3_14215</name>
</gene>
<reference evidence="1 2" key="1">
    <citation type="journal article" date="2016" name="Front. Microbiol.">
        <title>Genomic Resource of Rice Seed Associated Bacteria.</title>
        <authorList>
            <person name="Midha S."/>
            <person name="Bansal K."/>
            <person name="Sharma S."/>
            <person name="Kumar N."/>
            <person name="Patil P.P."/>
            <person name="Chaudhry V."/>
            <person name="Patil P.B."/>
        </authorList>
    </citation>
    <scope>NUCLEOTIDE SEQUENCE [LARGE SCALE GENOMIC DNA]</scope>
    <source>
        <strain evidence="1 2">RSA3</strain>
    </source>
</reference>
<accession>A0A147F4M8</accession>
<dbReference type="AlphaFoldDB" id="A0A147F4M8"/>